<keyword evidence="2" id="KW-1133">Transmembrane helix</keyword>
<evidence type="ECO:0000256" key="2">
    <source>
        <dbReference type="SAM" id="Phobius"/>
    </source>
</evidence>
<sequence>MYSRRTKSSTLAAAAVILLMSFTSLKVRGEDPRRNDGRVERLRAKFSAAGVETPPAPPADLGVHTACVKFGLACPDPYVKFLTEELAKLQGHAGGASHGKDEEEEVPTPMAPPPGARKAPKPPVMDNDPTHDAKLERLRRLRNVYRDKLLALHTTQTYWGCLLPHIKTITHRVFLLYTATVMQLLCSPLTLHIFFAAIIMTVLTWILFGTHIPEEHMCCIRATKPVFAMEGLLRSWGPPKSVANLVIERELCSIGGDAEWIDGTSTGNAPDKEASCSGAGRRSEYWDLIRFALLEAYDMYHMNAVVLKLRLVLCLFSLFLLLWTVISLPLRAVDLKSGGFIMTLVSGVLPDWVPAAAGLHFAWSCVGGLVAFACWETFAAGEMLCRLNTQSAALCDNILKEWNWKDGK</sequence>
<name>G0UKA8_TRYCI</name>
<feature type="region of interest" description="Disordered" evidence="1">
    <location>
        <begin position="92"/>
        <end position="132"/>
    </location>
</feature>
<feature type="signal peptide" evidence="3">
    <location>
        <begin position="1"/>
        <end position="29"/>
    </location>
</feature>
<dbReference type="AlphaFoldDB" id="G0UKA8"/>
<keyword evidence="3" id="KW-0732">Signal</keyword>
<feature type="transmembrane region" description="Helical" evidence="2">
    <location>
        <begin position="189"/>
        <end position="208"/>
    </location>
</feature>
<feature type="transmembrane region" description="Helical" evidence="2">
    <location>
        <begin position="309"/>
        <end position="332"/>
    </location>
</feature>
<proteinExistence type="predicted"/>
<reference evidence="4" key="1">
    <citation type="journal article" date="2012" name="Proc. Natl. Acad. Sci. U.S.A.">
        <title>Antigenic diversity is generated by distinct evolutionary mechanisms in African trypanosome species.</title>
        <authorList>
            <person name="Jackson A.P."/>
            <person name="Berry A."/>
            <person name="Aslett M."/>
            <person name="Allison H.C."/>
            <person name="Burton P."/>
            <person name="Vavrova-Anderson J."/>
            <person name="Brown R."/>
            <person name="Browne H."/>
            <person name="Corton N."/>
            <person name="Hauser H."/>
            <person name="Gamble J."/>
            <person name="Gilderthorp R."/>
            <person name="Marcello L."/>
            <person name="McQuillan J."/>
            <person name="Otto T.D."/>
            <person name="Quail M.A."/>
            <person name="Sanders M.J."/>
            <person name="van Tonder A."/>
            <person name="Ginger M.L."/>
            <person name="Field M.C."/>
            <person name="Barry J.D."/>
            <person name="Hertz-Fowler C."/>
            <person name="Berriman M."/>
        </authorList>
    </citation>
    <scope>NUCLEOTIDE SEQUENCE</scope>
    <source>
        <strain evidence="4">IL3000</strain>
    </source>
</reference>
<feature type="transmembrane region" description="Helical" evidence="2">
    <location>
        <begin position="352"/>
        <end position="375"/>
    </location>
</feature>
<organism evidence="4">
    <name type="scientific">Trypanosoma congolense (strain IL3000)</name>
    <dbReference type="NCBI Taxonomy" id="1068625"/>
    <lineage>
        <taxon>Eukaryota</taxon>
        <taxon>Discoba</taxon>
        <taxon>Euglenozoa</taxon>
        <taxon>Kinetoplastea</taxon>
        <taxon>Metakinetoplastina</taxon>
        <taxon>Trypanosomatida</taxon>
        <taxon>Trypanosomatidae</taxon>
        <taxon>Trypanosoma</taxon>
        <taxon>Nannomonas</taxon>
    </lineage>
</organism>
<dbReference type="VEuPathDB" id="TriTrypDB:TcIL3000_3_2460"/>
<dbReference type="EMBL" id="HE575316">
    <property type="protein sequence ID" value="CCC89813.1"/>
    <property type="molecule type" value="Genomic_DNA"/>
</dbReference>
<feature type="chain" id="PRO_5003410501" evidence="3">
    <location>
        <begin position="30"/>
        <end position="408"/>
    </location>
</feature>
<evidence type="ECO:0000256" key="1">
    <source>
        <dbReference type="SAM" id="MobiDB-lite"/>
    </source>
</evidence>
<protein>
    <submittedName>
        <fullName evidence="4">Uncharacterized protein TCIL3000_3_2460</fullName>
    </submittedName>
</protein>
<keyword evidence="2" id="KW-0812">Transmembrane</keyword>
<evidence type="ECO:0000313" key="4">
    <source>
        <dbReference type="EMBL" id="CCC89813.1"/>
    </source>
</evidence>
<accession>G0UKA8</accession>
<gene>
    <name evidence="4" type="ORF">TCIL3000_3_2460</name>
</gene>
<evidence type="ECO:0000256" key="3">
    <source>
        <dbReference type="SAM" id="SignalP"/>
    </source>
</evidence>
<keyword evidence="2" id="KW-0472">Membrane</keyword>